<proteinExistence type="predicted"/>
<sequence>MEQYTHQDPQPMNKAKMRNALECNKLEGDRMSILLLLPPPQRRPPQQHVAAAALRQASHTTMMLDPIMRAASTSLGTKADMGVQQQSTSGMEAWVEQRIDACKQARLSRRARIRHYRS</sequence>
<dbReference type="Proteomes" id="UP001497444">
    <property type="component" value="Chromosome 6"/>
</dbReference>
<gene>
    <name evidence="1" type="ORF">CSSPJE1EN1_LOCUS20939</name>
</gene>
<dbReference type="EMBL" id="OZ020101">
    <property type="protein sequence ID" value="CAK9275461.1"/>
    <property type="molecule type" value="Genomic_DNA"/>
</dbReference>
<keyword evidence="2" id="KW-1185">Reference proteome</keyword>
<accession>A0ABP0XAR7</accession>
<organism evidence="1 2">
    <name type="scientific">Sphagnum jensenii</name>
    <dbReference type="NCBI Taxonomy" id="128206"/>
    <lineage>
        <taxon>Eukaryota</taxon>
        <taxon>Viridiplantae</taxon>
        <taxon>Streptophyta</taxon>
        <taxon>Embryophyta</taxon>
        <taxon>Bryophyta</taxon>
        <taxon>Sphagnophytina</taxon>
        <taxon>Sphagnopsida</taxon>
        <taxon>Sphagnales</taxon>
        <taxon>Sphagnaceae</taxon>
        <taxon>Sphagnum</taxon>
    </lineage>
</organism>
<evidence type="ECO:0000313" key="2">
    <source>
        <dbReference type="Proteomes" id="UP001497444"/>
    </source>
</evidence>
<protein>
    <submittedName>
        <fullName evidence="1">Uncharacterized protein</fullName>
    </submittedName>
</protein>
<reference evidence="1" key="1">
    <citation type="submission" date="2024-02" db="EMBL/GenBank/DDBJ databases">
        <authorList>
            <consortium name="ELIXIR-Norway"/>
            <consortium name="Elixir Norway"/>
        </authorList>
    </citation>
    <scope>NUCLEOTIDE SEQUENCE</scope>
</reference>
<name>A0ABP0XAR7_9BRYO</name>
<evidence type="ECO:0000313" key="1">
    <source>
        <dbReference type="EMBL" id="CAK9275461.1"/>
    </source>
</evidence>